<evidence type="ECO:0000256" key="8">
    <source>
        <dbReference type="ARBA" id="ARBA00023163"/>
    </source>
</evidence>
<dbReference type="InterPro" id="IPR024187">
    <property type="entry name" value="Sig_transdc_resp-reg_cit/mal"/>
</dbReference>
<name>A0A223KMW8_9BACI</name>
<keyword evidence="3 9" id="KW-0597">Phosphoprotein</keyword>
<evidence type="ECO:0000256" key="7">
    <source>
        <dbReference type="ARBA" id="ARBA00023159"/>
    </source>
</evidence>
<comment type="subcellular location">
    <subcellularLocation>
        <location evidence="1">Cytoplasm</location>
    </subcellularLocation>
</comment>
<dbReference type="AlphaFoldDB" id="A0A223KMW8"/>
<evidence type="ECO:0000256" key="3">
    <source>
        <dbReference type="ARBA" id="ARBA00022553"/>
    </source>
</evidence>
<dbReference type="SUPFAM" id="SSF52172">
    <property type="entry name" value="CheY-like"/>
    <property type="match status" value="1"/>
</dbReference>
<dbReference type="PANTHER" id="PTHR45526">
    <property type="entry name" value="TRANSCRIPTIONAL REGULATORY PROTEIN DPIA"/>
    <property type="match status" value="1"/>
</dbReference>
<keyword evidence="8" id="KW-0804">Transcription</keyword>
<dbReference type="KEGG" id="bcoh:BC6307_05850"/>
<dbReference type="GO" id="GO:0005737">
    <property type="term" value="C:cytoplasm"/>
    <property type="evidence" value="ECO:0007669"/>
    <property type="project" value="UniProtKB-SubCell"/>
</dbReference>
<keyword evidence="2" id="KW-0963">Cytoplasm</keyword>
<dbReference type="Pfam" id="PF20714">
    <property type="entry name" value="HTH_64"/>
    <property type="match status" value="1"/>
</dbReference>
<dbReference type="STRING" id="1314751.GCA_001591425_00115"/>
<reference evidence="11 12" key="1">
    <citation type="submission" date="2016-12" db="EMBL/GenBank/DDBJ databases">
        <title>The whole genome sequencing and assembly of Bacillus cohnii DSM 6307T strain.</title>
        <authorList>
            <person name="Lee Y.-J."/>
            <person name="Yi H."/>
            <person name="Bahn Y.-S."/>
            <person name="Kim J.F."/>
            <person name="Lee D.-W."/>
        </authorList>
    </citation>
    <scope>NUCLEOTIDE SEQUENCE [LARGE SCALE GENOMIC DNA]</scope>
    <source>
        <strain evidence="11 12">DSM 6307</strain>
    </source>
</reference>
<dbReference type="GO" id="GO:0003677">
    <property type="term" value="F:DNA binding"/>
    <property type="evidence" value="ECO:0007669"/>
    <property type="project" value="UniProtKB-KW"/>
</dbReference>
<evidence type="ECO:0000256" key="5">
    <source>
        <dbReference type="ARBA" id="ARBA00023015"/>
    </source>
</evidence>
<dbReference type="Proteomes" id="UP000215224">
    <property type="component" value="Chromosome"/>
</dbReference>
<dbReference type="PANTHER" id="PTHR45526:SF1">
    <property type="entry name" value="TRANSCRIPTIONAL REGULATORY PROTEIN DCUR-RELATED"/>
    <property type="match status" value="1"/>
</dbReference>
<dbReference type="GO" id="GO:0000156">
    <property type="term" value="F:phosphorelay response regulator activity"/>
    <property type="evidence" value="ECO:0007669"/>
    <property type="project" value="TreeGrafter"/>
</dbReference>
<dbReference type="RefSeq" id="WP_066410815.1">
    <property type="nucleotide sequence ID" value="NZ_CP018866.1"/>
</dbReference>
<dbReference type="InterPro" id="IPR011006">
    <property type="entry name" value="CheY-like_superfamily"/>
</dbReference>
<dbReference type="GO" id="GO:0003700">
    <property type="term" value="F:DNA-binding transcription factor activity"/>
    <property type="evidence" value="ECO:0007669"/>
    <property type="project" value="InterPro"/>
</dbReference>
<evidence type="ECO:0000313" key="12">
    <source>
        <dbReference type="Proteomes" id="UP000215224"/>
    </source>
</evidence>
<keyword evidence="4" id="KW-0902">Two-component regulatory system</keyword>
<protein>
    <submittedName>
        <fullName evidence="11">Response regulator</fullName>
    </submittedName>
</protein>
<feature type="modified residue" description="4-aspartylphosphate" evidence="9">
    <location>
        <position position="59"/>
    </location>
</feature>
<keyword evidence="6" id="KW-0238">DNA-binding</keyword>
<dbReference type="InterPro" id="IPR051271">
    <property type="entry name" value="2C-system_Tx_regulators"/>
</dbReference>
<keyword evidence="5" id="KW-0805">Transcription regulation</keyword>
<evidence type="ECO:0000256" key="6">
    <source>
        <dbReference type="ARBA" id="ARBA00023125"/>
    </source>
</evidence>
<dbReference type="EMBL" id="CP018866">
    <property type="protein sequence ID" value="AST90841.1"/>
    <property type="molecule type" value="Genomic_DNA"/>
</dbReference>
<keyword evidence="7" id="KW-0010">Activator</keyword>
<evidence type="ECO:0000256" key="2">
    <source>
        <dbReference type="ARBA" id="ARBA00022490"/>
    </source>
</evidence>
<organism evidence="11 12">
    <name type="scientific">Sutcliffiella cohnii</name>
    <dbReference type="NCBI Taxonomy" id="33932"/>
    <lineage>
        <taxon>Bacteria</taxon>
        <taxon>Bacillati</taxon>
        <taxon>Bacillota</taxon>
        <taxon>Bacilli</taxon>
        <taxon>Bacillales</taxon>
        <taxon>Bacillaceae</taxon>
        <taxon>Sutcliffiella</taxon>
    </lineage>
</organism>
<dbReference type="InterPro" id="IPR001789">
    <property type="entry name" value="Sig_transdc_resp-reg_receiver"/>
</dbReference>
<feature type="domain" description="Response regulatory" evidence="10">
    <location>
        <begin position="6"/>
        <end position="124"/>
    </location>
</feature>
<evidence type="ECO:0000256" key="1">
    <source>
        <dbReference type="ARBA" id="ARBA00004496"/>
    </source>
</evidence>
<evidence type="ECO:0000313" key="11">
    <source>
        <dbReference type="EMBL" id="AST90841.1"/>
    </source>
</evidence>
<proteinExistence type="predicted"/>
<dbReference type="PROSITE" id="PS50110">
    <property type="entry name" value="RESPONSE_REGULATORY"/>
    <property type="match status" value="1"/>
</dbReference>
<dbReference type="InterPro" id="IPR048714">
    <property type="entry name" value="DpiA-like_HTH"/>
</dbReference>
<dbReference type="CDD" id="cd19925">
    <property type="entry name" value="REC_citrate_TCS"/>
    <property type="match status" value="1"/>
</dbReference>
<evidence type="ECO:0000259" key="10">
    <source>
        <dbReference type="PROSITE" id="PS50110"/>
    </source>
</evidence>
<dbReference type="Pfam" id="PF00072">
    <property type="entry name" value="Response_reg"/>
    <property type="match status" value="1"/>
</dbReference>
<keyword evidence="12" id="KW-1185">Reference proteome</keyword>
<evidence type="ECO:0000256" key="9">
    <source>
        <dbReference type="PROSITE-ProRule" id="PRU00169"/>
    </source>
</evidence>
<dbReference type="SMART" id="SM00448">
    <property type="entry name" value="REC"/>
    <property type="match status" value="1"/>
</dbReference>
<dbReference type="PIRSF" id="PIRSF006171">
    <property type="entry name" value="RR_citrat_malat"/>
    <property type="match status" value="1"/>
</dbReference>
<gene>
    <name evidence="11" type="ORF">BC6307_05850</name>
</gene>
<sequence length="234" mass="26398">MTNAFGVLIIEDDFRVANINKELVEKVEGFHVTGIANTKKDALSFLNNSIIIPNLILLDVYIPDVDGLDLMWELKQNYPSIDIIMITAAKEVDTIQQTIRSGVLDYIIKPLDAERLRQTLERYKEKQLTFSSKREISQEELDLLRGLAISSQDKEKIIGPPKGIDPITLEKILAVLIEKDDNTNGYTAAEVGACIGASRSTARRYLEYLVSLKQVSAELIYGDVGRPERRYRIN</sequence>
<accession>A0A223KMW8</accession>
<dbReference type="Gene3D" id="3.40.50.2300">
    <property type="match status" value="1"/>
</dbReference>
<evidence type="ECO:0000256" key="4">
    <source>
        <dbReference type="ARBA" id="ARBA00023012"/>
    </source>
</evidence>